<dbReference type="Gene3D" id="1.10.238.10">
    <property type="entry name" value="EF-hand"/>
    <property type="match status" value="1"/>
</dbReference>
<evidence type="ECO:0000313" key="8">
    <source>
        <dbReference type="Proteomes" id="UP000663860"/>
    </source>
</evidence>
<dbReference type="GO" id="GO:0005509">
    <property type="term" value="F:calcium ion binding"/>
    <property type="evidence" value="ECO:0007669"/>
    <property type="project" value="InterPro"/>
</dbReference>
<dbReference type="GO" id="GO:0005819">
    <property type="term" value="C:spindle"/>
    <property type="evidence" value="ECO:0007669"/>
    <property type="project" value="TreeGrafter"/>
</dbReference>
<protein>
    <recommendedName>
        <fullName evidence="5">EF-hand domain-containing protein</fullName>
    </recommendedName>
</protein>
<dbReference type="InterPro" id="IPR011992">
    <property type="entry name" value="EF-hand-dom_pair"/>
</dbReference>
<dbReference type="EMBL" id="CAJNON010000004">
    <property type="protein sequence ID" value="CAF0746051.1"/>
    <property type="molecule type" value="Genomic_DNA"/>
</dbReference>
<dbReference type="GO" id="GO:0000226">
    <property type="term" value="P:microtubule cytoskeleton organization"/>
    <property type="evidence" value="ECO:0007669"/>
    <property type="project" value="TreeGrafter"/>
</dbReference>
<dbReference type="AlphaFoldDB" id="A0A813M6G8"/>
<dbReference type="InterPro" id="IPR018247">
    <property type="entry name" value="EF_Hand_1_Ca_BS"/>
</dbReference>
<feature type="domain" description="EF-hand" evidence="5">
    <location>
        <begin position="630"/>
        <end position="665"/>
    </location>
</feature>
<feature type="transmembrane region" description="Helical" evidence="4">
    <location>
        <begin position="30"/>
        <end position="49"/>
    </location>
</feature>
<dbReference type="PRINTS" id="PR00080">
    <property type="entry name" value="SDRFAMILY"/>
</dbReference>
<evidence type="ECO:0000313" key="7">
    <source>
        <dbReference type="EMBL" id="CAF0746051.1"/>
    </source>
</evidence>
<dbReference type="PANTHER" id="PTHR12085">
    <property type="entry name" value="SERINE/THREONINE-PROTEIN PHOSPHATASE 2A REGULATORY SUBUNIT B'' SUBUNIT GAMMA"/>
    <property type="match status" value="1"/>
</dbReference>
<dbReference type="CDD" id="cd05233">
    <property type="entry name" value="SDR_c"/>
    <property type="match status" value="1"/>
</dbReference>
<dbReference type="InterPro" id="IPR039865">
    <property type="entry name" value="PPP2R3C"/>
</dbReference>
<dbReference type="EMBL" id="CAJNOE010000001">
    <property type="protein sequence ID" value="CAF0712438.1"/>
    <property type="molecule type" value="Genomic_DNA"/>
</dbReference>
<dbReference type="CDD" id="cd21505">
    <property type="entry name" value="PPP2R3C"/>
    <property type="match status" value="1"/>
</dbReference>
<dbReference type="Gene3D" id="3.40.50.720">
    <property type="entry name" value="NAD(P)-binding Rossmann-like Domain"/>
    <property type="match status" value="1"/>
</dbReference>
<feature type="domain" description="EF-hand" evidence="5">
    <location>
        <begin position="698"/>
        <end position="733"/>
    </location>
</feature>
<dbReference type="InterPro" id="IPR002048">
    <property type="entry name" value="EF_hand_dom"/>
</dbReference>
<evidence type="ECO:0000256" key="2">
    <source>
        <dbReference type="ARBA" id="ARBA00022490"/>
    </source>
</evidence>
<accession>A0A813M6G8</accession>
<dbReference type="PROSITE" id="PS50222">
    <property type="entry name" value="EF_HAND_2"/>
    <property type="match status" value="2"/>
</dbReference>
<dbReference type="GO" id="GO:0005737">
    <property type="term" value="C:cytoplasm"/>
    <property type="evidence" value="ECO:0007669"/>
    <property type="project" value="UniProtKB-SubCell"/>
</dbReference>
<evidence type="ECO:0000256" key="4">
    <source>
        <dbReference type="SAM" id="Phobius"/>
    </source>
</evidence>
<dbReference type="Pfam" id="PF00106">
    <property type="entry name" value="adh_short"/>
    <property type="match status" value="1"/>
</dbReference>
<feature type="transmembrane region" description="Helical" evidence="4">
    <location>
        <begin position="6"/>
        <end position="23"/>
    </location>
</feature>
<dbReference type="InterPro" id="IPR036291">
    <property type="entry name" value="NAD(P)-bd_dom_sf"/>
</dbReference>
<comment type="subcellular location">
    <subcellularLocation>
        <location evidence="1">Cytoplasm</location>
    </subcellularLocation>
</comment>
<dbReference type="OrthoDB" id="10265007at2759"/>
<evidence type="ECO:0000256" key="3">
    <source>
        <dbReference type="ARBA" id="ARBA00022837"/>
    </source>
</evidence>
<organism evidence="6 8">
    <name type="scientific">Adineta steineri</name>
    <dbReference type="NCBI Taxonomy" id="433720"/>
    <lineage>
        <taxon>Eukaryota</taxon>
        <taxon>Metazoa</taxon>
        <taxon>Spiralia</taxon>
        <taxon>Gnathifera</taxon>
        <taxon>Rotifera</taxon>
        <taxon>Eurotatoria</taxon>
        <taxon>Bdelloidea</taxon>
        <taxon>Adinetida</taxon>
        <taxon>Adinetidae</taxon>
        <taxon>Adineta</taxon>
    </lineage>
</organism>
<dbReference type="InterPro" id="IPR002347">
    <property type="entry name" value="SDR_fam"/>
</dbReference>
<dbReference type="GO" id="GO:0030865">
    <property type="term" value="P:cortical cytoskeleton organization"/>
    <property type="evidence" value="ECO:0007669"/>
    <property type="project" value="TreeGrafter"/>
</dbReference>
<keyword evidence="2" id="KW-0963">Cytoplasm</keyword>
<gene>
    <name evidence="6" type="ORF">IZO911_LOCUS219</name>
    <name evidence="7" type="ORF">VCS650_LOCUS956</name>
</gene>
<dbReference type="PRINTS" id="PR00081">
    <property type="entry name" value="GDHRDH"/>
</dbReference>
<dbReference type="SUPFAM" id="SSF51735">
    <property type="entry name" value="NAD(P)-binding Rossmann-fold domains"/>
    <property type="match status" value="1"/>
</dbReference>
<evidence type="ECO:0000259" key="5">
    <source>
        <dbReference type="PROSITE" id="PS50222"/>
    </source>
</evidence>
<dbReference type="Proteomes" id="UP000663891">
    <property type="component" value="Unassembled WGS sequence"/>
</dbReference>
<reference evidence="6" key="1">
    <citation type="submission" date="2021-02" db="EMBL/GenBank/DDBJ databases">
        <authorList>
            <person name="Nowell W R."/>
        </authorList>
    </citation>
    <scope>NUCLEOTIDE SEQUENCE</scope>
</reference>
<keyword evidence="4" id="KW-1133">Transmembrane helix</keyword>
<keyword evidence="3" id="KW-0106">Calcium</keyword>
<comment type="caution">
    <text evidence="6">The sequence shown here is derived from an EMBL/GenBank/DDBJ whole genome shotgun (WGS) entry which is preliminary data.</text>
</comment>
<evidence type="ECO:0000313" key="6">
    <source>
        <dbReference type="EMBL" id="CAF0712438.1"/>
    </source>
</evidence>
<name>A0A813M6G8_9BILA</name>
<dbReference type="Proteomes" id="UP000663860">
    <property type="component" value="Unassembled WGS sequence"/>
</dbReference>
<dbReference type="SUPFAM" id="SSF47473">
    <property type="entry name" value="EF-hand"/>
    <property type="match status" value="1"/>
</dbReference>
<dbReference type="GO" id="GO:0005813">
    <property type="term" value="C:centrosome"/>
    <property type="evidence" value="ECO:0007669"/>
    <property type="project" value="TreeGrafter"/>
</dbReference>
<dbReference type="PROSITE" id="PS00018">
    <property type="entry name" value="EF_HAND_1"/>
    <property type="match status" value="1"/>
</dbReference>
<sequence>MTSYLWPSSPLATITILVLLHCIPASYLGLLCKFYIIVYLLFMFIGYLFSSKRQSRSLPLVANRTSYALVTGASSGIGAQICRCLIQHDFNLIMVARSQTKLNLLADEFRQINPNINIHVIIQDLSESNAVENLINKIDTLKNINIDIIINNAGRGYSKPYLQTDINDNVYEQMIALHIRAPSLLIRHYLPKMLDRPSRIVNISSEISYMSSPRAAMYASTKAFLTQLTTSLDYEIEQLNDKNNISLLLATPGPVLDTEFDRHDESIVFHLPFVTLTAKQVAQQIVDACLRGDRFCTPGWANQLTIWLMTKVPLSFAHLICWLLWASWPEVKQWLYERRHLVIICFNLMDKIVQNLKKQLKEPKSVTVEDELDLFTKYLKEERNASHQNDLTPNRKLDTNTDVTKAYSQQHMPTIPRFYEHIPNDPLGMKLREEARALFLHRKSQEVISSDEANNLLTLLEENATPPHDPESPKINYDDFIRVVQKSSPDIANLFPPTLFADLYHNDPYGRVRILDLYQYTMRKMWYYHSRMGLSLYDSIGQGNLRESDLEDYILELIPTMHQLSQLQKTFYKFYVCTAVRKFFFFLDPLRTGRIAIPDILCSGYLDKLLELREEDADLDDLEQNWFSCQSASKIYTRYLQLDKDHNGLLSRDELAKYNSSTLTPVFITRVFQECLTYSGEMDYKSYLDFVLALENRNSPQGLRYLFQIMDVDNKGYLHPGDLNFFYRGMIQMLSTRPLTEVPPFNNVQNEIFDMVKPVDSMRITLKDLINCGQGGLVLSILIDISSFWTYENRESLIPQAATTKDDSIHV</sequence>
<evidence type="ECO:0000256" key="1">
    <source>
        <dbReference type="ARBA" id="ARBA00004496"/>
    </source>
</evidence>
<keyword evidence="4" id="KW-0812">Transmembrane</keyword>
<dbReference type="GO" id="GO:0035303">
    <property type="term" value="P:regulation of dephosphorylation"/>
    <property type="evidence" value="ECO:0007669"/>
    <property type="project" value="InterPro"/>
</dbReference>
<dbReference type="PANTHER" id="PTHR12085:SF3">
    <property type="entry name" value="SERINE_THREONINE-PROTEIN PHOSPHATASE 2A REGULATORY SUBUNIT B'' SUBUNIT GAMMA"/>
    <property type="match status" value="1"/>
</dbReference>
<keyword evidence="4" id="KW-0472">Membrane</keyword>
<proteinExistence type="predicted"/>